<sequence>MDDVNNEFLIEAQNSAHHEGITVSLLEAAQEFRLRGVGGAERFHIDQTGILGYMRQGELFQWTYQGDLDDDGTFNLPEFTDACWGFIQAGNDEEYALFSVDNVGNVTLVQNSANVVANADTDDKLCLGTAAPQEPLTVRNRLDATKNINLIIWYS</sequence>
<protein>
    <submittedName>
        <fullName evidence="1">Uncharacterized protein</fullName>
    </submittedName>
</protein>
<organism evidence="1">
    <name type="scientific">marine sediment metagenome</name>
    <dbReference type="NCBI Taxonomy" id="412755"/>
    <lineage>
        <taxon>unclassified sequences</taxon>
        <taxon>metagenomes</taxon>
        <taxon>ecological metagenomes</taxon>
    </lineage>
</organism>
<gene>
    <name evidence="1" type="ORF">S03H2_29756</name>
</gene>
<proteinExistence type="predicted"/>
<accession>X1G1B2</accession>
<reference evidence="1" key="1">
    <citation type="journal article" date="2014" name="Front. Microbiol.">
        <title>High frequency of phylogenetically diverse reductive dehalogenase-homologous genes in deep subseafloor sedimentary metagenomes.</title>
        <authorList>
            <person name="Kawai M."/>
            <person name="Futagami T."/>
            <person name="Toyoda A."/>
            <person name="Takaki Y."/>
            <person name="Nishi S."/>
            <person name="Hori S."/>
            <person name="Arai W."/>
            <person name="Tsubouchi T."/>
            <person name="Morono Y."/>
            <person name="Uchiyama I."/>
            <person name="Ito T."/>
            <person name="Fujiyama A."/>
            <person name="Inagaki F."/>
            <person name="Takami H."/>
        </authorList>
    </citation>
    <scope>NUCLEOTIDE SEQUENCE</scope>
    <source>
        <strain evidence="1">Expedition CK06-06</strain>
    </source>
</reference>
<evidence type="ECO:0000313" key="1">
    <source>
        <dbReference type="EMBL" id="GAH51012.1"/>
    </source>
</evidence>
<name>X1G1B2_9ZZZZ</name>
<dbReference type="EMBL" id="BARU01017976">
    <property type="protein sequence ID" value="GAH51012.1"/>
    <property type="molecule type" value="Genomic_DNA"/>
</dbReference>
<dbReference type="AlphaFoldDB" id="X1G1B2"/>
<comment type="caution">
    <text evidence="1">The sequence shown here is derived from an EMBL/GenBank/DDBJ whole genome shotgun (WGS) entry which is preliminary data.</text>
</comment>